<keyword evidence="5" id="KW-0411">Iron-sulfur</keyword>
<dbReference type="Proteomes" id="UP000540989">
    <property type="component" value="Unassembled WGS sequence"/>
</dbReference>
<proteinExistence type="predicted"/>
<feature type="domain" description="4Fe-4S ferredoxin-type" evidence="8">
    <location>
        <begin position="585"/>
        <end position="613"/>
    </location>
</feature>
<dbReference type="InterPro" id="IPR017896">
    <property type="entry name" value="4Fe4S_Fe-S-bd"/>
</dbReference>
<evidence type="ECO:0000256" key="1">
    <source>
        <dbReference type="ARBA" id="ARBA00022485"/>
    </source>
</evidence>
<dbReference type="InterPro" id="IPR001041">
    <property type="entry name" value="2Fe-2S_ferredoxin-type"/>
</dbReference>
<dbReference type="CDD" id="cd16367">
    <property type="entry name" value="DMSOR_beta_like"/>
    <property type="match status" value="1"/>
</dbReference>
<dbReference type="PROSITE" id="PS00888">
    <property type="entry name" value="CNMP_BINDING_1"/>
    <property type="match status" value="1"/>
</dbReference>
<dbReference type="SMART" id="SM00100">
    <property type="entry name" value="cNMP"/>
    <property type="match status" value="2"/>
</dbReference>
<dbReference type="PANTHER" id="PTHR11635">
    <property type="entry name" value="CAMP-DEPENDENT PROTEIN KINASE REGULATORY CHAIN"/>
    <property type="match status" value="1"/>
</dbReference>
<dbReference type="CDD" id="cd00207">
    <property type="entry name" value="fer2"/>
    <property type="match status" value="1"/>
</dbReference>
<dbReference type="Pfam" id="PF12838">
    <property type="entry name" value="Fer4_7"/>
    <property type="match status" value="1"/>
</dbReference>
<dbReference type="PRINTS" id="PR00103">
    <property type="entry name" value="CAMPKINASE"/>
</dbReference>
<feature type="domain" description="Cyclic nucleotide-binding" evidence="6">
    <location>
        <begin position="433"/>
        <end position="542"/>
    </location>
</feature>
<dbReference type="Gene3D" id="3.10.20.740">
    <property type="match status" value="1"/>
</dbReference>
<dbReference type="RefSeq" id="WP_184212985.1">
    <property type="nucleotide sequence ID" value="NZ_JACHIP010000001.1"/>
</dbReference>
<dbReference type="AlphaFoldDB" id="A0A7W8E1E1"/>
<dbReference type="GO" id="GO:0016491">
    <property type="term" value="F:oxidoreductase activity"/>
    <property type="evidence" value="ECO:0007669"/>
    <property type="project" value="InterPro"/>
</dbReference>
<feature type="domain" description="2Fe-2S ferredoxin-type" evidence="7">
    <location>
        <begin position="13"/>
        <end position="90"/>
    </location>
</feature>
<dbReference type="SUPFAM" id="SSF54862">
    <property type="entry name" value="4Fe-4S ferredoxins"/>
    <property type="match status" value="2"/>
</dbReference>
<dbReference type="Pfam" id="PF13510">
    <property type="entry name" value="Fer2_4"/>
    <property type="match status" value="1"/>
</dbReference>
<dbReference type="EMBL" id="JACHIP010000001">
    <property type="protein sequence ID" value="MBB5055352.1"/>
    <property type="molecule type" value="Genomic_DNA"/>
</dbReference>
<accession>A0A7W8E1E1</accession>
<dbReference type="Pfam" id="PF00027">
    <property type="entry name" value="cNMP_binding"/>
    <property type="match status" value="2"/>
</dbReference>
<evidence type="ECO:0000259" key="6">
    <source>
        <dbReference type="PROSITE" id="PS50042"/>
    </source>
</evidence>
<keyword evidence="10" id="KW-0456">Lyase</keyword>
<feature type="domain" description="4Fe-4S His(Cys)3-ligated-type" evidence="9">
    <location>
        <begin position="90"/>
        <end position="129"/>
    </location>
</feature>
<dbReference type="InterPro" id="IPR018488">
    <property type="entry name" value="cNMP-bd_CS"/>
</dbReference>
<dbReference type="GO" id="GO:0005829">
    <property type="term" value="C:cytosol"/>
    <property type="evidence" value="ECO:0007669"/>
    <property type="project" value="TreeGrafter"/>
</dbReference>
<dbReference type="InterPro" id="IPR019574">
    <property type="entry name" value="NADH_UbQ_OxRdtase_Gsu_4Fe4S-bd"/>
</dbReference>
<dbReference type="GO" id="GO:0016829">
    <property type="term" value="F:lyase activity"/>
    <property type="evidence" value="ECO:0007669"/>
    <property type="project" value="UniProtKB-KW"/>
</dbReference>
<keyword evidence="3" id="KW-0677">Repeat</keyword>
<gene>
    <name evidence="10" type="ORF">HDF16_000021</name>
</gene>
<keyword evidence="4" id="KW-0408">Iron</keyword>
<feature type="domain" description="Cyclic nucleotide-binding" evidence="6">
    <location>
        <begin position="256"/>
        <end position="402"/>
    </location>
</feature>
<feature type="domain" description="4Fe-4S ferredoxin-type" evidence="8">
    <location>
        <begin position="652"/>
        <end position="681"/>
    </location>
</feature>
<dbReference type="Gene3D" id="3.30.70.20">
    <property type="match status" value="3"/>
</dbReference>
<dbReference type="InterPro" id="IPR000595">
    <property type="entry name" value="cNMP-bd_dom"/>
</dbReference>
<reference evidence="10 11" key="1">
    <citation type="submission" date="2020-08" db="EMBL/GenBank/DDBJ databases">
        <title>Genomic Encyclopedia of Type Strains, Phase IV (KMG-V): Genome sequencing to study the core and pangenomes of soil and plant-associated prokaryotes.</title>
        <authorList>
            <person name="Whitman W."/>
        </authorList>
    </citation>
    <scope>NUCLEOTIDE SEQUENCE [LARGE SCALE GENOMIC DNA]</scope>
    <source>
        <strain evidence="10 11">M8UP14</strain>
    </source>
</reference>
<dbReference type="GO" id="GO:0051539">
    <property type="term" value="F:4 iron, 4 sulfur cluster binding"/>
    <property type="evidence" value="ECO:0007669"/>
    <property type="project" value="UniProtKB-KW"/>
</dbReference>
<dbReference type="GO" id="GO:0046872">
    <property type="term" value="F:metal ion binding"/>
    <property type="evidence" value="ECO:0007669"/>
    <property type="project" value="UniProtKB-KW"/>
</dbReference>
<dbReference type="SUPFAM" id="SSF51206">
    <property type="entry name" value="cAMP-binding domain-like"/>
    <property type="match status" value="2"/>
</dbReference>
<keyword evidence="10" id="KW-0830">Ubiquinone</keyword>
<dbReference type="CDD" id="cd00038">
    <property type="entry name" value="CAP_ED"/>
    <property type="match status" value="2"/>
</dbReference>
<dbReference type="InterPro" id="IPR050503">
    <property type="entry name" value="cAMP-dep_PK_reg_su-like"/>
</dbReference>
<organism evidence="10 11">
    <name type="scientific">Granulicella aggregans</name>
    <dbReference type="NCBI Taxonomy" id="474949"/>
    <lineage>
        <taxon>Bacteria</taxon>
        <taxon>Pseudomonadati</taxon>
        <taxon>Acidobacteriota</taxon>
        <taxon>Terriglobia</taxon>
        <taxon>Terriglobales</taxon>
        <taxon>Acidobacteriaceae</taxon>
        <taxon>Granulicella</taxon>
    </lineage>
</organism>
<evidence type="ECO:0000256" key="3">
    <source>
        <dbReference type="ARBA" id="ARBA00022737"/>
    </source>
</evidence>
<dbReference type="InterPro" id="IPR014710">
    <property type="entry name" value="RmlC-like_jellyroll"/>
</dbReference>
<evidence type="ECO:0000256" key="5">
    <source>
        <dbReference type="ARBA" id="ARBA00023014"/>
    </source>
</evidence>
<dbReference type="InterPro" id="IPR036010">
    <property type="entry name" value="2Fe-2S_ferredoxin-like_sf"/>
</dbReference>
<evidence type="ECO:0000256" key="4">
    <source>
        <dbReference type="ARBA" id="ARBA00023004"/>
    </source>
</evidence>
<dbReference type="PROSITE" id="PS00198">
    <property type="entry name" value="4FE4S_FER_1"/>
    <property type="match status" value="2"/>
</dbReference>
<dbReference type="Gene3D" id="2.60.120.10">
    <property type="entry name" value="Jelly Rolls"/>
    <property type="match status" value="2"/>
</dbReference>
<keyword evidence="2" id="KW-0479">Metal-binding</keyword>
<evidence type="ECO:0000259" key="9">
    <source>
        <dbReference type="PROSITE" id="PS51839"/>
    </source>
</evidence>
<name>A0A7W8E1E1_9BACT</name>
<dbReference type="InterPro" id="IPR017900">
    <property type="entry name" value="4Fe4S_Fe_S_CS"/>
</dbReference>
<keyword evidence="11" id="KW-1185">Reference proteome</keyword>
<keyword evidence="1" id="KW-0004">4Fe-4S</keyword>
<dbReference type="Pfam" id="PF12800">
    <property type="entry name" value="Fer4_4"/>
    <property type="match status" value="2"/>
</dbReference>
<dbReference type="GO" id="GO:0005952">
    <property type="term" value="C:cAMP-dependent protein kinase complex"/>
    <property type="evidence" value="ECO:0007669"/>
    <property type="project" value="InterPro"/>
</dbReference>
<dbReference type="PROSITE" id="PS51839">
    <property type="entry name" value="4FE4S_HC3"/>
    <property type="match status" value="1"/>
</dbReference>
<evidence type="ECO:0000256" key="2">
    <source>
        <dbReference type="ARBA" id="ARBA00022723"/>
    </source>
</evidence>
<sequence length="757" mass="83839">MSEHATGTPHQHEMMTLTIDDREVTVPHGTSVFDAARILGITIPVLCHQQNQTPVGACRICLCDVGERALQAACVFKAEPGMVVHTNTEPIKAVRKTLYELMLTDHPSPCLRQQQSGDCELETQAAAAGMLPPDVRFKKRAVPVMSEDDTSPAIHVDYAACILCDRCIRGCSEIRHNNVIARQGKGYFTTIAFDANEPMGNSSCVTCGECMVSCPTGALTNKKVLGQNLLQQLIEENGPKVEAFSVETEDLLALPIFKGVSGTFLELNAGAVVRRNYSAGEIIVREGDNGSTAFYILEGTVDVFLGSPRAHVTTSSEPEGFFSKMRSALMPIKTNKRDEERPENPTHIRIDAPVDLPYDNPIAQLGQGDLFGEMTCMSFYPRSATVRAKTDCVMLEMLRNVLDVMQKNKTFRSQLEANYRGRALGTHLRSVPIFSTISEDFIDVLRDRVELVRYAPGQVICTEGDPADSFYLVRIGFVRVSQMRNDEEMVLAYLPRGGYFGEMGLLRDVPRTATCTALDHVEVVKIYAPDFADMLTRFPEVRIQIENVARQRDRENLFNLKRSNERANNEPLHSFLAQGLMDAQSLLILDLEKCTRCDQCVKACAEAHDGVTRLLRDGVRFDKYLVATSCRQCRDPLCMVGCPVGSIRRRNSLEVIIEDWCVGCGLCAKNCPYGNITVHEFDRDGKDAGDHGKVRKATSCDLCHDLEEPSCVYACPHDAAHRVNPTEFFSNLLGQDIHTGVPIGINSALSSTVEVKR</sequence>
<comment type="caution">
    <text evidence="10">The sequence shown here is derived from an EMBL/GenBank/DDBJ whole genome shotgun (WGS) entry which is preliminary data.</text>
</comment>
<evidence type="ECO:0000259" key="7">
    <source>
        <dbReference type="PROSITE" id="PS51085"/>
    </source>
</evidence>
<dbReference type="PROSITE" id="PS51379">
    <property type="entry name" value="4FE4S_FER_2"/>
    <property type="match status" value="3"/>
</dbReference>
<evidence type="ECO:0000313" key="11">
    <source>
        <dbReference type="Proteomes" id="UP000540989"/>
    </source>
</evidence>
<dbReference type="InterPro" id="IPR018490">
    <property type="entry name" value="cNMP-bd_dom_sf"/>
</dbReference>
<feature type="domain" description="4Fe-4S ferredoxin-type" evidence="8">
    <location>
        <begin position="196"/>
        <end position="224"/>
    </location>
</feature>
<evidence type="ECO:0000259" key="8">
    <source>
        <dbReference type="PROSITE" id="PS51379"/>
    </source>
</evidence>
<protein>
    <submittedName>
        <fullName evidence="10">CRP-like cAMP-binding protein/formate hydrogenlyase subunit 6/NADH:ubiquinone oxidoreductase subunit I</fullName>
    </submittedName>
</protein>
<dbReference type="PROSITE" id="PS51085">
    <property type="entry name" value="2FE2S_FER_2"/>
    <property type="match status" value="1"/>
</dbReference>
<dbReference type="FunFam" id="3.30.70.20:FF:000035">
    <property type="entry name" value="Iron hydrogenase 1"/>
    <property type="match status" value="1"/>
</dbReference>
<dbReference type="SUPFAM" id="SSF54292">
    <property type="entry name" value="2Fe-2S ferredoxin-like"/>
    <property type="match status" value="1"/>
</dbReference>
<evidence type="ECO:0000313" key="10">
    <source>
        <dbReference type="EMBL" id="MBB5055352.1"/>
    </source>
</evidence>
<dbReference type="PANTHER" id="PTHR11635:SF152">
    <property type="entry name" value="CAMP-DEPENDENT PROTEIN KINASE TYPE I REGULATORY SUBUNIT-RELATED"/>
    <property type="match status" value="1"/>
</dbReference>
<dbReference type="PROSITE" id="PS50042">
    <property type="entry name" value="CNMP_BINDING_3"/>
    <property type="match status" value="2"/>
</dbReference>